<comment type="caution">
    <text evidence="1">The sequence shown here is derived from an EMBL/GenBank/DDBJ whole genome shotgun (WGS) entry which is preliminary data.</text>
</comment>
<organism evidence="1 2">
    <name type="scientific">Pseudoalteromonas arctica</name>
    <dbReference type="NCBI Taxonomy" id="394751"/>
    <lineage>
        <taxon>Bacteria</taxon>
        <taxon>Pseudomonadati</taxon>
        <taxon>Pseudomonadota</taxon>
        <taxon>Gammaproteobacteria</taxon>
        <taxon>Alteromonadales</taxon>
        <taxon>Pseudoalteromonadaceae</taxon>
        <taxon>Pseudoalteromonas</taxon>
    </lineage>
</organism>
<protein>
    <recommendedName>
        <fullName evidence="3">Orphan protein</fullName>
    </recommendedName>
</protein>
<reference evidence="1 2" key="1">
    <citation type="submission" date="2024-03" db="EMBL/GenBank/DDBJ databases">
        <title>Community enrichment and isolation of bacterial strains for fucoidan degradation.</title>
        <authorList>
            <person name="Sichert A."/>
        </authorList>
    </citation>
    <scope>NUCLEOTIDE SEQUENCE [LARGE SCALE GENOMIC DNA]</scope>
    <source>
        <strain evidence="1 2">AS26</strain>
    </source>
</reference>
<evidence type="ECO:0008006" key="3">
    <source>
        <dbReference type="Google" id="ProtNLM"/>
    </source>
</evidence>
<accession>A0ABU9TCB5</accession>
<keyword evidence="2" id="KW-1185">Reference proteome</keyword>
<dbReference type="EMBL" id="JBBMQX010000002">
    <property type="protein sequence ID" value="MEM5531350.1"/>
    <property type="molecule type" value="Genomic_DNA"/>
</dbReference>
<dbReference type="Proteomes" id="UP001457661">
    <property type="component" value="Unassembled WGS sequence"/>
</dbReference>
<evidence type="ECO:0000313" key="1">
    <source>
        <dbReference type="EMBL" id="MEM5531350.1"/>
    </source>
</evidence>
<dbReference type="RefSeq" id="WP_342879082.1">
    <property type="nucleotide sequence ID" value="NZ_JBBMQX010000002.1"/>
</dbReference>
<gene>
    <name evidence="1" type="ORF">WNY57_02800</name>
</gene>
<sequence length="142" mass="16379">MHQWNEIKSQFECDGSLRDIYIFGTHVSTWNKFLSEIRLSDYPIEFKHGGKLIDLPTNIESIKQLQESDPTTLSITVNEIRVNCHFFITSEIEMDISPTEINSDLSFNSLIEFLKWLSNVANSNVVLTHENSQDDVILTVCR</sequence>
<name>A0ABU9TCB5_9GAMM</name>
<evidence type="ECO:0000313" key="2">
    <source>
        <dbReference type="Proteomes" id="UP001457661"/>
    </source>
</evidence>
<proteinExistence type="predicted"/>